<protein>
    <submittedName>
        <fullName evidence="6">TetR family transcriptional regulator</fullName>
    </submittedName>
</protein>
<dbReference type="PANTHER" id="PTHR30055">
    <property type="entry name" value="HTH-TYPE TRANSCRIPTIONAL REGULATOR RUTR"/>
    <property type="match status" value="1"/>
</dbReference>
<sequence>MVASGDSSRAYRSSLRERQADETRRRVIEAAGVLFSAHGFQSTTMAAIAREAGVSTETVKATGGKSDLLIAAFERTFAGVEGEASLTDTPVAGDLLSLSDADFRAGVVVAIAGANARGHALWTVVLGAALSDEAVSAALTTILANRRADYRRLVSELARRGALVEDPDAVADTLSFLLSPEGYQHLVVQSSWSAPQYRAWLCTMLTAAVGSVGA</sequence>
<feature type="domain" description="HTH tetR-type" evidence="5">
    <location>
        <begin position="21"/>
        <end position="81"/>
    </location>
</feature>
<evidence type="ECO:0000256" key="1">
    <source>
        <dbReference type="ARBA" id="ARBA00023015"/>
    </source>
</evidence>
<evidence type="ECO:0000256" key="4">
    <source>
        <dbReference type="PROSITE-ProRule" id="PRU00335"/>
    </source>
</evidence>
<proteinExistence type="predicted"/>
<dbReference type="PROSITE" id="PS50977">
    <property type="entry name" value="HTH_TETR_2"/>
    <property type="match status" value="1"/>
</dbReference>
<accession>A0ABS5XT59</accession>
<evidence type="ECO:0000313" key="7">
    <source>
        <dbReference type="Proteomes" id="UP000740605"/>
    </source>
</evidence>
<feature type="DNA-binding region" description="H-T-H motif" evidence="4">
    <location>
        <begin position="44"/>
        <end position="63"/>
    </location>
</feature>
<name>A0ABS5XT59_9MICO</name>
<dbReference type="EMBL" id="JAFLHG010000005">
    <property type="protein sequence ID" value="MBT8797711.1"/>
    <property type="molecule type" value="Genomic_DNA"/>
</dbReference>
<keyword evidence="7" id="KW-1185">Reference proteome</keyword>
<dbReference type="InterPro" id="IPR009057">
    <property type="entry name" value="Homeodomain-like_sf"/>
</dbReference>
<reference evidence="6 7" key="1">
    <citation type="submission" date="2021-03" db="EMBL/GenBank/DDBJ databases">
        <title>Microbacterium pauli sp. nov., isolated from microfiltered milk.</title>
        <authorList>
            <person name="Bellassi P."/>
            <person name="Fontana A."/>
            <person name="Callegari M.L."/>
            <person name="Lorenzo M."/>
            <person name="Cappa F."/>
        </authorList>
    </citation>
    <scope>NUCLEOTIDE SEQUENCE [LARGE SCALE GENOMIC DNA]</scope>
    <source>
        <strain evidence="6 7">DSM 18909</strain>
    </source>
</reference>
<comment type="caution">
    <text evidence="6">The sequence shown here is derived from an EMBL/GenBank/DDBJ whole genome shotgun (WGS) entry which is preliminary data.</text>
</comment>
<dbReference type="InterPro" id="IPR050109">
    <property type="entry name" value="HTH-type_TetR-like_transc_reg"/>
</dbReference>
<dbReference type="InterPro" id="IPR036271">
    <property type="entry name" value="Tet_transcr_reg_TetR-rel_C_sf"/>
</dbReference>
<evidence type="ECO:0000259" key="5">
    <source>
        <dbReference type="PROSITE" id="PS50977"/>
    </source>
</evidence>
<dbReference type="SUPFAM" id="SSF48498">
    <property type="entry name" value="Tetracyclin repressor-like, C-terminal domain"/>
    <property type="match status" value="1"/>
</dbReference>
<evidence type="ECO:0000256" key="3">
    <source>
        <dbReference type="ARBA" id="ARBA00023163"/>
    </source>
</evidence>
<dbReference type="PANTHER" id="PTHR30055:SF234">
    <property type="entry name" value="HTH-TYPE TRANSCRIPTIONAL REGULATOR BETI"/>
    <property type="match status" value="1"/>
</dbReference>
<keyword evidence="3" id="KW-0804">Transcription</keyword>
<dbReference type="InterPro" id="IPR001647">
    <property type="entry name" value="HTH_TetR"/>
</dbReference>
<evidence type="ECO:0000313" key="6">
    <source>
        <dbReference type="EMBL" id="MBT8797711.1"/>
    </source>
</evidence>
<dbReference type="Proteomes" id="UP000740605">
    <property type="component" value="Unassembled WGS sequence"/>
</dbReference>
<organism evidence="6 7">
    <name type="scientific">Microbacterium flavum</name>
    <dbReference type="NCBI Taxonomy" id="415216"/>
    <lineage>
        <taxon>Bacteria</taxon>
        <taxon>Bacillati</taxon>
        <taxon>Actinomycetota</taxon>
        <taxon>Actinomycetes</taxon>
        <taxon>Micrococcales</taxon>
        <taxon>Microbacteriaceae</taxon>
        <taxon>Microbacterium</taxon>
    </lineage>
</organism>
<evidence type="ECO:0000256" key="2">
    <source>
        <dbReference type="ARBA" id="ARBA00023125"/>
    </source>
</evidence>
<keyword evidence="1" id="KW-0805">Transcription regulation</keyword>
<dbReference type="Pfam" id="PF00440">
    <property type="entry name" value="TetR_N"/>
    <property type="match status" value="1"/>
</dbReference>
<gene>
    <name evidence="6" type="ORF">J0P97_06450</name>
</gene>
<keyword evidence="2 4" id="KW-0238">DNA-binding</keyword>
<dbReference type="Gene3D" id="1.10.357.10">
    <property type="entry name" value="Tetracycline Repressor, domain 2"/>
    <property type="match status" value="1"/>
</dbReference>
<dbReference type="SUPFAM" id="SSF46689">
    <property type="entry name" value="Homeodomain-like"/>
    <property type="match status" value="1"/>
</dbReference>